<dbReference type="EMBL" id="LBPY01000005">
    <property type="protein sequence ID" value="KKP66568.1"/>
    <property type="molecule type" value="Genomic_DNA"/>
</dbReference>
<dbReference type="Pfam" id="PF02616">
    <property type="entry name" value="SMC_ScpA"/>
    <property type="match status" value="1"/>
</dbReference>
<dbReference type="AlphaFoldDB" id="A0A0G0BAV6"/>
<dbReference type="Proteomes" id="UP000034952">
    <property type="component" value="Unassembled WGS sequence"/>
</dbReference>
<evidence type="ECO:0000256" key="1">
    <source>
        <dbReference type="ARBA" id="ARBA00044777"/>
    </source>
</evidence>
<evidence type="ECO:0000313" key="3">
    <source>
        <dbReference type="Proteomes" id="UP000034952"/>
    </source>
</evidence>
<sequence length="258" mass="28966">MEDTGLTSTYKVKAGTFEGPLDILLSLIEQRKLFVNEISLAEVTNDYIAYVKSISDTNRSINDVSYFVLIAATLILIKSKSLLPNLTLTEDETEKIVDLEARLRLYQIIKNAGVDIKANFGTKIIFTPTDRIWSEPIFSPDPLITVPNIFSSIQSVLAEVPKKETKLPEIEIKKIINIDQVINSLTDRIQNAMNISFREFSKSHGAGDAEEAKVHVIVSFLAMLELVREGLIDVIQKASFEDIEINKQQEPTLEIINN</sequence>
<dbReference type="Gene3D" id="6.10.250.2410">
    <property type="match status" value="1"/>
</dbReference>
<dbReference type="PANTHER" id="PTHR33969:SF2">
    <property type="entry name" value="SEGREGATION AND CONDENSATION PROTEIN A"/>
    <property type="match status" value="1"/>
</dbReference>
<dbReference type="Gene3D" id="1.10.10.580">
    <property type="entry name" value="Structural maintenance of chromosome 1. Chain E"/>
    <property type="match status" value="1"/>
</dbReference>
<dbReference type="PANTHER" id="PTHR33969">
    <property type="entry name" value="SEGREGATION AND CONDENSATION PROTEIN A"/>
    <property type="match status" value="1"/>
</dbReference>
<evidence type="ECO:0000313" key="2">
    <source>
        <dbReference type="EMBL" id="KKP66568.1"/>
    </source>
</evidence>
<organism evidence="2 3">
    <name type="scientific">Candidatus Nomurabacteria bacterium GW2011_GWE1_35_16</name>
    <dbReference type="NCBI Taxonomy" id="1618761"/>
    <lineage>
        <taxon>Bacteria</taxon>
        <taxon>Candidatus Nomuraibacteriota</taxon>
    </lineage>
</organism>
<dbReference type="InterPro" id="IPR023093">
    <property type="entry name" value="ScpA-like_C"/>
</dbReference>
<name>A0A0G0BAV6_9BACT</name>
<accession>A0A0G0BAV6</accession>
<gene>
    <name evidence="2" type="ORF">UR64_C0005G0030</name>
</gene>
<protein>
    <recommendedName>
        <fullName evidence="1">Segregation and condensation protein A</fullName>
    </recommendedName>
</protein>
<proteinExistence type="predicted"/>
<comment type="caution">
    <text evidence="2">The sequence shown here is derived from an EMBL/GenBank/DDBJ whole genome shotgun (WGS) entry which is preliminary data.</text>
</comment>
<reference evidence="2 3" key="1">
    <citation type="journal article" date="2015" name="Nature">
        <title>rRNA introns, odd ribosomes, and small enigmatic genomes across a large radiation of phyla.</title>
        <authorList>
            <person name="Brown C.T."/>
            <person name="Hug L.A."/>
            <person name="Thomas B.C."/>
            <person name="Sharon I."/>
            <person name="Castelle C.J."/>
            <person name="Singh A."/>
            <person name="Wilkins M.J."/>
            <person name="Williams K.H."/>
            <person name="Banfield J.F."/>
        </authorList>
    </citation>
    <scope>NUCLEOTIDE SEQUENCE [LARGE SCALE GENOMIC DNA]</scope>
</reference>
<dbReference type="InterPro" id="IPR003768">
    <property type="entry name" value="ScpA"/>
</dbReference>